<dbReference type="Proteomes" id="UP000091857">
    <property type="component" value="Chromosome 11"/>
</dbReference>
<proteinExistence type="predicted"/>
<reference evidence="3" key="1">
    <citation type="journal article" date="2016" name="Nat. Biotechnol.">
        <title>Sequencing wild and cultivated cassava and related species reveals extensive interspecific hybridization and genetic diversity.</title>
        <authorList>
            <person name="Bredeson J.V."/>
            <person name="Lyons J.B."/>
            <person name="Prochnik S.E."/>
            <person name="Wu G.A."/>
            <person name="Ha C.M."/>
            <person name="Edsinger-Gonzales E."/>
            <person name="Grimwood J."/>
            <person name="Schmutz J."/>
            <person name="Rabbi I.Y."/>
            <person name="Egesi C."/>
            <person name="Nauluvula P."/>
            <person name="Lebot V."/>
            <person name="Ndunguru J."/>
            <person name="Mkamilo G."/>
            <person name="Bart R.S."/>
            <person name="Setter T.L."/>
            <person name="Gleadow R.M."/>
            <person name="Kulakow P."/>
            <person name="Ferguson M.E."/>
            <person name="Rounsley S."/>
            <person name="Rokhsar D.S."/>
        </authorList>
    </citation>
    <scope>NUCLEOTIDE SEQUENCE [LARGE SCALE GENOMIC DNA]</scope>
    <source>
        <strain evidence="3">cv. AM560-2</strain>
    </source>
</reference>
<protein>
    <submittedName>
        <fullName evidence="2">Uncharacterized protein</fullName>
    </submittedName>
</protein>
<dbReference type="OrthoDB" id="1719291at2759"/>
<dbReference type="Gramene" id="Manes.11G087600.1.v8.1">
    <property type="protein sequence ID" value="Manes.11G087600.1.v8.1.CDS.1"/>
    <property type="gene ID" value="Manes.11G087600.v8.1"/>
</dbReference>
<keyword evidence="3" id="KW-1185">Reference proteome</keyword>
<gene>
    <name evidence="2" type="ORF">MANES_11G087600v8</name>
</gene>
<dbReference type="EMBL" id="CM004397">
    <property type="protein sequence ID" value="OAY37267.1"/>
    <property type="molecule type" value="Genomic_DNA"/>
</dbReference>
<feature type="region of interest" description="Disordered" evidence="1">
    <location>
        <begin position="135"/>
        <end position="156"/>
    </location>
</feature>
<dbReference type="OMA" id="NWELINE"/>
<evidence type="ECO:0000256" key="1">
    <source>
        <dbReference type="SAM" id="MobiDB-lite"/>
    </source>
</evidence>
<comment type="caution">
    <text evidence="2">The sequence shown here is derived from an EMBL/GenBank/DDBJ whole genome shotgun (WGS) entry which is preliminary data.</text>
</comment>
<evidence type="ECO:0000313" key="3">
    <source>
        <dbReference type="Proteomes" id="UP000091857"/>
    </source>
</evidence>
<sequence length="209" mass="23148">MAKKSATYSDAATTATVAAESLLQEDLVFLDEDVNDLSYWELINPSDADSDSESLHSLENGFLSLYSLKPSSQPKSPIINQEIQTLEPCQVQGLVDDVNFQDDDVKYSPDGEYNRNQREVGPVMFSGVAHGLADADADKEEDDDDDDDEDGYGLDDELVPWHVTGKLGRQRMRKLGKRVFAKMVNSKRNPYLHVKPGCVRGKHGLGIKA</sequence>
<dbReference type="AlphaFoldDB" id="A0A2C9UZE0"/>
<dbReference type="PANTHER" id="PTHR48213">
    <property type="entry name" value="VID27-LIKE PROTEIN"/>
    <property type="match status" value="1"/>
</dbReference>
<evidence type="ECO:0000313" key="2">
    <source>
        <dbReference type="EMBL" id="OAY37267.1"/>
    </source>
</evidence>
<organism evidence="2 3">
    <name type="scientific">Manihot esculenta</name>
    <name type="common">Cassava</name>
    <name type="synonym">Jatropha manihot</name>
    <dbReference type="NCBI Taxonomy" id="3983"/>
    <lineage>
        <taxon>Eukaryota</taxon>
        <taxon>Viridiplantae</taxon>
        <taxon>Streptophyta</taxon>
        <taxon>Embryophyta</taxon>
        <taxon>Tracheophyta</taxon>
        <taxon>Spermatophyta</taxon>
        <taxon>Magnoliopsida</taxon>
        <taxon>eudicotyledons</taxon>
        <taxon>Gunneridae</taxon>
        <taxon>Pentapetalae</taxon>
        <taxon>rosids</taxon>
        <taxon>fabids</taxon>
        <taxon>Malpighiales</taxon>
        <taxon>Euphorbiaceae</taxon>
        <taxon>Crotonoideae</taxon>
        <taxon>Manihoteae</taxon>
        <taxon>Manihot</taxon>
    </lineage>
</organism>
<accession>A0A2C9UZE0</accession>
<name>A0A2C9UZE0_MANES</name>
<dbReference type="PANTHER" id="PTHR48213:SF1">
    <property type="entry name" value="PROSTATIC SPERMINE-BINDING-LIKE PROTEIN"/>
    <property type="match status" value="1"/>
</dbReference>